<dbReference type="InterPro" id="IPR015421">
    <property type="entry name" value="PyrdxlP-dep_Trfase_major"/>
</dbReference>
<comment type="cofactor">
    <cofactor evidence="1 6 7">
        <name>pyridoxal 5'-phosphate</name>
        <dbReference type="ChEBI" id="CHEBI:597326"/>
    </cofactor>
</comment>
<gene>
    <name evidence="8" type="ORF">BST99_02640</name>
</gene>
<dbReference type="InterPro" id="IPR002129">
    <property type="entry name" value="PyrdxlP-dep_de-COase"/>
</dbReference>
<organism evidence="8 9">
    <name type="scientific">Aureicoccus marinus</name>
    <dbReference type="NCBI Taxonomy" id="754435"/>
    <lineage>
        <taxon>Bacteria</taxon>
        <taxon>Pseudomonadati</taxon>
        <taxon>Bacteroidota</taxon>
        <taxon>Flavobacteriia</taxon>
        <taxon>Flavobacteriales</taxon>
        <taxon>Flavobacteriaceae</taxon>
        <taxon>Aureicoccus</taxon>
    </lineage>
</organism>
<evidence type="ECO:0000256" key="5">
    <source>
        <dbReference type="ARBA" id="ARBA00023239"/>
    </source>
</evidence>
<dbReference type="Gene3D" id="3.90.1150.170">
    <property type="match status" value="1"/>
</dbReference>
<dbReference type="PANTHER" id="PTHR45677">
    <property type="entry name" value="GLUTAMATE DECARBOXYLASE-RELATED"/>
    <property type="match status" value="1"/>
</dbReference>
<keyword evidence="4 6" id="KW-0663">Pyridoxal phosphate</keyword>
<evidence type="ECO:0000256" key="1">
    <source>
        <dbReference type="ARBA" id="ARBA00001933"/>
    </source>
</evidence>
<dbReference type="EMBL" id="MQVX01000001">
    <property type="protein sequence ID" value="PQJ16753.1"/>
    <property type="molecule type" value="Genomic_DNA"/>
</dbReference>
<comment type="caution">
    <text evidence="8">The sequence shown here is derived from an EMBL/GenBank/DDBJ whole genome shotgun (WGS) entry which is preliminary data.</text>
</comment>
<accession>A0A2S7T9Y4</accession>
<comment type="similarity">
    <text evidence="2 7">Belongs to the group II decarboxylase family.</text>
</comment>
<name>A0A2S7T9Y4_9FLAO</name>
<evidence type="ECO:0000256" key="3">
    <source>
        <dbReference type="ARBA" id="ARBA00022793"/>
    </source>
</evidence>
<dbReference type="GO" id="GO:0005737">
    <property type="term" value="C:cytoplasm"/>
    <property type="evidence" value="ECO:0007669"/>
    <property type="project" value="TreeGrafter"/>
</dbReference>
<sequence length="477" mass="53965">MEQTRLERLYDRECFQEQAQSLLELLGTHLDQTQSGTQEKVLNWNKPENELQFWKDFARQADKGFTGSSLTDFFVNTLSHTIHTHHPRYVGHQVTSPAPPTTLTAMLGALLNNGMAIYEMGMAPTALERIVTDRLCEKIGYDQNSRGLLTSGGTLANLTALLMARQSRVSYDAWQEGLQNQLGILVSEEAHYCVDRAAKIMGLGEAGILSVPVTKDYAMDTNALKEVYQKAKAEGIEVFALVGSAPSTATGVYDPLEEQAAFAKEYGLWFHVDAAHGGAAIFSEDYKYLMKGAEQADSVVIDGHKMMLMPTLTTALLYKNGQDGQQTFSQKASYLLEDTTEEDWYNGAKRTFECTKTMTSLHWYLLMELYGIEVFDEYVTRQYDLGRSFAEQIQADPDFELGLQPQSNIVCFRYVKEDTTEEELNRLNAQIRQKALETGRFYLVQTRLKEKQFLRCTLMNPFTTPEHLQELLAHLRP</sequence>
<protein>
    <submittedName>
        <fullName evidence="8">Pyridoxal-dependent decarboxylase</fullName>
    </submittedName>
</protein>
<dbReference type="Pfam" id="PF00282">
    <property type="entry name" value="Pyridoxal_deC"/>
    <property type="match status" value="1"/>
</dbReference>
<keyword evidence="5 7" id="KW-0456">Lyase</keyword>
<feature type="modified residue" description="N6-(pyridoxal phosphate)lysine" evidence="6">
    <location>
        <position position="305"/>
    </location>
</feature>
<reference evidence="9" key="1">
    <citation type="submission" date="2016-11" db="EMBL/GenBank/DDBJ databases">
        <title>Trade-off between light-utilization and light-protection in marine flavobacteria.</title>
        <authorList>
            <person name="Kumagai Y."/>
            <person name="Yoshizawa S."/>
            <person name="Kogure K."/>
        </authorList>
    </citation>
    <scope>NUCLEOTIDE SEQUENCE [LARGE SCALE GENOMIC DNA]</scope>
    <source>
        <strain evidence="9">SG-18</strain>
    </source>
</reference>
<dbReference type="InterPro" id="IPR015424">
    <property type="entry name" value="PyrdxlP-dep_Trfase"/>
</dbReference>
<keyword evidence="9" id="KW-1185">Reference proteome</keyword>
<evidence type="ECO:0000256" key="6">
    <source>
        <dbReference type="PIRSR" id="PIRSR602129-50"/>
    </source>
</evidence>
<evidence type="ECO:0000256" key="7">
    <source>
        <dbReference type="RuleBase" id="RU000382"/>
    </source>
</evidence>
<proteinExistence type="inferred from homology"/>
<evidence type="ECO:0000313" key="9">
    <source>
        <dbReference type="Proteomes" id="UP000239366"/>
    </source>
</evidence>
<dbReference type="GO" id="GO:0019752">
    <property type="term" value="P:carboxylic acid metabolic process"/>
    <property type="evidence" value="ECO:0007669"/>
    <property type="project" value="InterPro"/>
</dbReference>
<dbReference type="PANTHER" id="PTHR45677:SF8">
    <property type="entry name" value="CYSTEINE SULFINIC ACID DECARBOXYLASE"/>
    <property type="match status" value="1"/>
</dbReference>
<dbReference type="AlphaFoldDB" id="A0A2S7T9Y4"/>
<dbReference type="Gene3D" id="3.40.640.10">
    <property type="entry name" value="Type I PLP-dependent aspartate aminotransferase-like (Major domain)"/>
    <property type="match status" value="1"/>
</dbReference>
<dbReference type="Proteomes" id="UP000239366">
    <property type="component" value="Unassembled WGS sequence"/>
</dbReference>
<evidence type="ECO:0000256" key="4">
    <source>
        <dbReference type="ARBA" id="ARBA00022898"/>
    </source>
</evidence>
<dbReference type="GO" id="GO:0030170">
    <property type="term" value="F:pyridoxal phosphate binding"/>
    <property type="evidence" value="ECO:0007669"/>
    <property type="project" value="InterPro"/>
</dbReference>
<evidence type="ECO:0000313" key="8">
    <source>
        <dbReference type="EMBL" id="PQJ16753.1"/>
    </source>
</evidence>
<dbReference type="RefSeq" id="WP_105002410.1">
    <property type="nucleotide sequence ID" value="NZ_MQVX01000001.1"/>
</dbReference>
<dbReference type="GO" id="GO:0016831">
    <property type="term" value="F:carboxy-lyase activity"/>
    <property type="evidence" value="ECO:0007669"/>
    <property type="project" value="UniProtKB-KW"/>
</dbReference>
<evidence type="ECO:0000256" key="2">
    <source>
        <dbReference type="ARBA" id="ARBA00009533"/>
    </source>
</evidence>
<keyword evidence="3" id="KW-0210">Decarboxylase</keyword>
<dbReference type="SUPFAM" id="SSF53383">
    <property type="entry name" value="PLP-dependent transferases"/>
    <property type="match status" value="1"/>
</dbReference>
<dbReference type="OrthoDB" id="9803665at2"/>